<evidence type="ECO:0000256" key="1">
    <source>
        <dbReference type="ARBA" id="ARBA00004141"/>
    </source>
</evidence>
<evidence type="ECO:0000256" key="2">
    <source>
        <dbReference type="ARBA" id="ARBA00010350"/>
    </source>
</evidence>
<keyword evidence="3 6" id="KW-0812">Transmembrane</keyword>
<dbReference type="InterPro" id="IPR006214">
    <property type="entry name" value="Bax_inhibitor_1-related"/>
</dbReference>
<reference evidence="7" key="1">
    <citation type="submission" date="2020-10" db="EMBL/GenBank/DDBJ databases">
        <authorList>
            <person name="Gilroy R."/>
        </authorList>
    </citation>
    <scope>NUCLEOTIDE SEQUENCE</scope>
    <source>
        <strain evidence="7">11167</strain>
    </source>
</reference>
<dbReference type="CDD" id="cd10432">
    <property type="entry name" value="BI-1-like_bacterial"/>
    <property type="match status" value="1"/>
</dbReference>
<evidence type="ECO:0000313" key="8">
    <source>
        <dbReference type="Proteomes" id="UP000823633"/>
    </source>
</evidence>
<keyword evidence="4 6" id="KW-1133">Transmembrane helix</keyword>
<dbReference type="PANTHER" id="PTHR23291">
    <property type="entry name" value="BAX INHIBITOR-RELATED"/>
    <property type="match status" value="1"/>
</dbReference>
<name>A0A9D9E9K3_9SPIR</name>
<feature type="transmembrane region" description="Helical" evidence="6">
    <location>
        <begin position="111"/>
        <end position="131"/>
    </location>
</feature>
<dbReference type="Proteomes" id="UP000823633">
    <property type="component" value="Unassembled WGS sequence"/>
</dbReference>
<evidence type="ECO:0000256" key="3">
    <source>
        <dbReference type="ARBA" id="ARBA00022692"/>
    </source>
</evidence>
<keyword evidence="5 6" id="KW-0472">Membrane</keyword>
<feature type="transmembrane region" description="Helical" evidence="6">
    <location>
        <begin position="23"/>
        <end position="41"/>
    </location>
</feature>
<gene>
    <name evidence="7" type="ORF">IAC42_03275</name>
</gene>
<organism evidence="7 8">
    <name type="scientific">Candidatus Aphodenecus pullistercoris</name>
    <dbReference type="NCBI Taxonomy" id="2840669"/>
    <lineage>
        <taxon>Bacteria</taxon>
        <taxon>Pseudomonadati</taxon>
        <taxon>Spirochaetota</taxon>
        <taxon>Spirochaetia</taxon>
        <taxon>Spirochaetales</taxon>
        <taxon>Candidatus Aphodenecus</taxon>
    </lineage>
</organism>
<evidence type="ECO:0000313" key="7">
    <source>
        <dbReference type="EMBL" id="MBO8442765.1"/>
    </source>
</evidence>
<dbReference type="Pfam" id="PF01027">
    <property type="entry name" value="Bax1-I"/>
    <property type="match status" value="1"/>
</dbReference>
<evidence type="ECO:0000256" key="6">
    <source>
        <dbReference type="RuleBase" id="RU004379"/>
    </source>
</evidence>
<evidence type="ECO:0000256" key="4">
    <source>
        <dbReference type="ARBA" id="ARBA00022989"/>
    </source>
</evidence>
<feature type="transmembrane region" description="Helical" evidence="6">
    <location>
        <begin position="143"/>
        <end position="161"/>
    </location>
</feature>
<dbReference type="PANTHER" id="PTHR23291:SF50">
    <property type="entry name" value="PROTEIN LIFEGUARD 4"/>
    <property type="match status" value="1"/>
</dbReference>
<protein>
    <submittedName>
        <fullName evidence="7">Bax inhibitor-1/YccA family protein</fullName>
    </submittedName>
</protein>
<feature type="transmembrane region" description="Helical" evidence="6">
    <location>
        <begin position="47"/>
        <end position="72"/>
    </location>
</feature>
<sequence length="236" mass="26344">MTNNNLTVYKNTIERENSLIRNVYLFMTAGLALTALVAWFASTNEAVLRYILLNPFGSIILVVAQFAIVFFLSSRVENMRTGSAIAAFFAYSALTGISLSSIFIAYADLTIWHAFVTAALMFVGCSVYATFTKRNVARWGSYLVMGLWGLIVASLVTLFFRSGFLDFIISLVGVVLFMGLTIWDTKRIVAMNQEYGAEMTSTEHTKLGIIGALNLYLDFINIFLYLLRIYAASDRD</sequence>
<feature type="transmembrane region" description="Helical" evidence="6">
    <location>
        <begin position="84"/>
        <end position="105"/>
    </location>
</feature>
<feature type="transmembrane region" description="Helical" evidence="6">
    <location>
        <begin position="167"/>
        <end position="186"/>
    </location>
</feature>
<accession>A0A9D9E9K3</accession>
<comment type="subcellular location">
    <subcellularLocation>
        <location evidence="1">Membrane</location>
        <topology evidence="1">Multi-pass membrane protein</topology>
    </subcellularLocation>
</comment>
<reference evidence="7" key="2">
    <citation type="journal article" date="2021" name="PeerJ">
        <title>Extensive microbial diversity within the chicken gut microbiome revealed by metagenomics and culture.</title>
        <authorList>
            <person name="Gilroy R."/>
            <person name="Ravi A."/>
            <person name="Getino M."/>
            <person name="Pursley I."/>
            <person name="Horton D.L."/>
            <person name="Alikhan N.F."/>
            <person name="Baker D."/>
            <person name="Gharbi K."/>
            <person name="Hall N."/>
            <person name="Watson M."/>
            <person name="Adriaenssens E.M."/>
            <person name="Foster-Nyarko E."/>
            <person name="Jarju S."/>
            <person name="Secka A."/>
            <person name="Antonio M."/>
            <person name="Oren A."/>
            <person name="Chaudhuri R.R."/>
            <person name="La Ragione R."/>
            <person name="Hildebrand F."/>
            <person name="Pallen M.J."/>
        </authorList>
    </citation>
    <scope>NUCLEOTIDE SEQUENCE</scope>
    <source>
        <strain evidence="7">11167</strain>
    </source>
</reference>
<dbReference type="EMBL" id="JADIMU010000021">
    <property type="protein sequence ID" value="MBO8442765.1"/>
    <property type="molecule type" value="Genomic_DNA"/>
</dbReference>
<evidence type="ECO:0000256" key="5">
    <source>
        <dbReference type="ARBA" id="ARBA00023136"/>
    </source>
</evidence>
<comment type="caution">
    <text evidence="7">The sequence shown here is derived from an EMBL/GenBank/DDBJ whole genome shotgun (WGS) entry which is preliminary data.</text>
</comment>
<dbReference type="GO" id="GO:0005886">
    <property type="term" value="C:plasma membrane"/>
    <property type="evidence" value="ECO:0007669"/>
    <property type="project" value="TreeGrafter"/>
</dbReference>
<dbReference type="AlphaFoldDB" id="A0A9D9E9K3"/>
<feature type="transmembrane region" description="Helical" evidence="6">
    <location>
        <begin position="207"/>
        <end position="231"/>
    </location>
</feature>
<proteinExistence type="inferred from homology"/>
<comment type="similarity">
    <text evidence="2 6">Belongs to the BI1 family.</text>
</comment>